<evidence type="ECO:0000259" key="1">
    <source>
        <dbReference type="Pfam" id="PF12728"/>
    </source>
</evidence>
<dbReference type="EMBL" id="JH600068">
    <property type="protein sequence ID" value="EIG54058.1"/>
    <property type="molecule type" value="Genomic_DNA"/>
</dbReference>
<dbReference type="eggNOG" id="ENOG5030F87">
    <property type="taxonomic scope" value="Bacteria"/>
</dbReference>
<dbReference type="Pfam" id="PF12728">
    <property type="entry name" value="HTH_17"/>
    <property type="match status" value="1"/>
</dbReference>
<dbReference type="NCBIfam" id="TIGR01764">
    <property type="entry name" value="excise"/>
    <property type="match status" value="1"/>
</dbReference>
<proteinExistence type="predicted"/>
<dbReference type="AlphaFoldDB" id="I2Q2Q2"/>
<protein>
    <submittedName>
        <fullName evidence="2">DNA-binding protein, excisionase family</fullName>
    </submittedName>
</protein>
<name>I2Q2Q2_9BACT</name>
<keyword evidence="2" id="KW-0238">DNA-binding</keyword>
<dbReference type="OrthoDB" id="5460315at2"/>
<dbReference type="STRING" id="596152.DesU5LDRAFT_2394"/>
<dbReference type="GO" id="GO:0003677">
    <property type="term" value="F:DNA binding"/>
    <property type="evidence" value="ECO:0007669"/>
    <property type="project" value="UniProtKB-KW"/>
</dbReference>
<evidence type="ECO:0000313" key="2">
    <source>
        <dbReference type="EMBL" id="EIG54058.1"/>
    </source>
</evidence>
<organism evidence="2">
    <name type="scientific">Desulfovibrio sp. U5L</name>
    <dbReference type="NCBI Taxonomy" id="596152"/>
    <lineage>
        <taxon>Bacteria</taxon>
        <taxon>Pseudomonadati</taxon>
        <taxon>Thermodesulfobacteriota</taxon>
        <taxon>Desulfovibrionia</taxon>
        <taxon>Desulfovibrionales</taxon>
        <taxon>Desulfovibrionaceae</taxon>
        <taxon>Desulfovibrio</taxon>
    </lineage>
</organism>
<accession>I2Q2Q2</accession>
<sequence length="71" mass="7983">MSPTNLPYDRSAEGPLLTVQKVMTRLDCSRSFVYKLISGGKLKHVRLGDVKGMRVTEKSVERYLRRKGGDG</sequence>
<dbReference type="HOGENOM" id="CLU_2733516_0_0_7"/>
<reference evidence="2" key="1">
    <citation type="submission" date="2011-11" db="EMBL/GenBank/DDBJ databases">
        <title>Improved High-Quality Draft sequence of Desulfovibrio sp. U5L.</title>
        <authorList>
            <consortium name="US DOE Joint Genome Institute"/>
            <person name="Lucas S."/>
            <person name="Han J."/>
            <person name="Lapidus A."/>
            <person name="Cheng J.-F."/>
            <person name="Goodwin L."/>
            <person name="Pitluck S."/>
            <person name="Peters L."/>
            <person name="Ovchinnikova G."/>
            <person name="Held B."/>
            <person name="Detter J.C."/>
            <person name="Han C."/>
            <person name="Tapia R."/>
            <person name="Land M."/>
            <person name="Hauser L."/>
            <person name="Kyrpides N."/>
            <person name="Ivanova N."/>
            <person name="Pagani I."/>
            <person name="Gabster J."/>
            <person name="Walker C."/>
            <person name="Stolyar S."/>
            <person name="Stahl D."/>
            <person name="Arkin A."/>
            <person name="Dehal P."/>
            <person name="Hazen T."/>
            <person name="Woyke T."/>
        </authorList>
    </citation>
    <scope>NUCLEOTIDE SEQUENCE [LARGE SCALE GENOMIC DNA]</scope>
    <source>
        <strain evidence="2">U5L</strain>
    </source>
</reference>
<feature type="domain" description="Helix-turn-helix" evidence="1">
    <location>
        <begin position="16"/>
        <end position="67"/>
    </location>
</feature>
<dbReference type="InterPro" id="IPR010093">
    <property type="entry name" value="SinI_DNA-bd"/>
</dbReference>
<dbReference type="InterPro" id="IPR041657">
    <property type="entry name" value="HTH_17"/>
</dbReference>
<gene>
    <name evidence="2" type="ORF">DesU5LDRAFT_2394</name>
</gene>